<dbReference type="Pfam" id="PF07589">
    <property type="entry name" value="PEP-CTERM"/>
    <property type="match status" value="1"/>
</dbReference>
<dbReference type="KEGG" id="psel:GM415_02640"/>
<organism evidence="2 3">
    <name type="scientific">Pseudodesulfovibrio cashew</name>
    <dbReference type="NCBI Taxonomy" id="2678688"/>
    <lineage>
        <taxon>Bacteria</taxon>
        <taxon>Pseudomonadati</taxon>
        <taxon>Thermodesulfobacteriota</taxon>
        <taxon>Desulfovibrionia</taxon>
        <taxon>Desulfovibrionales</taxon>
        <taxon>Desulfovibrionaceae</taxon>
    </lineage>
</organism>
<keyword evidence="3" id="KW-1185">Reference proteome</keyword>
<evidence type="ECO:0000313" key="2">
    <source>
        <dbReference type="EMBL" id="QGY39068.1"/>
    </source>
</evidence>
<feature type="domain" description="Ice-binding protein C-terminal" evidence="1">
    <location>
        <begin position="232"/>
        <end position="256"/>
    </location>
</feature>
<reference evidence="2 3" key="1">
    <citation type="submission" date="2019-11" db="EMBL/GenBank/DDBJ databases">
        <authorList>
            <person name="Zheng R.K."/>
            <person name="Sun C.M."/>
        </authorList>
    </citation>
    <scope>NUCLEOTIDE SEQUENCE [LARGE SCALE GENOMIC DNA]</scope>
    <source>
        <strain evidence="2 3">SRB007</strain>
    </source>
</reference>
<proteinExistence type="predicted"/>
<dbReference type="Proteomes" id="UP000428328">
    <property type="component" value="Chromosome"/>
</dbReference>
<dbReference type="EMBL" id="CP046400">
    <property type="protein sequence ID" value="QGY39068.1"/>
    <property type="molecule type" value="Genomic_DNA"/>
</dbReference>
<protein>
    <submittedName>
        <fullName evidence="2">PEP-CTERM sorting domain-containing protein</fullName>
    </submittedName>
</protein>
<sequence length="257" mass="28682">MNFLPGIDFAIHWQRFAMHKSTILLHICLSALLVMALHSPAFAYIYIEYNEVYTGDTPGGDAPWLKALFEDAGENIFYNGDFNFSSGVLLTLFTDNLVAEEFVSDWYFTFNPDKNVEDLVFTYISGVEPNVKKNVDWTDADGFTTTGAAIPLEINVPFLNGDSDRFDAGLICQIWITGIDDLTSEDFHFLIDAKDEEFISVAHIQGIDISEDGAEANSEGSAWVKGYDPPLPTPEPSTWLLLGVGLALLPLARRRRR</sequence>
<accession>A0A6I6JDI4</accession>
<dbReference type="InterPro" id="IPR013424">
    <property type="entry name" value="Ice-binding_C"/>
</dbReference>
<evidence type="ECO:0000259" key="1">
    <source>
        <dbReference type="Pfam" id="PF07589"/>
    </source>
</evidence>
<gene>
    <name evidence="2" type="ORF">GM415_02640</name>
</gene>
<name>A0A6I6JDI4_9BACT</name>
<dbReference type="AlphaFoldDB" id="A0A6I6JDI4"/>
<dbReference type="NCBIfam" id="TIGR02595">
    <property type="entry name" value="PEP_CTERM"/>
    <property type="match status" value="1"/>
</dbReference>
<evidence type="ECO:0000313" key="3">
    <source>
        <dbReference type="Proteomes" id="UP000428328"/>
    </source>
</evidence>